<dbReference type="Proteomes" id="UP001165074">
    <property type="component" value="Unassembled WGS sequence"/>
</dbReference>
<sequence length="337" mass="35712">MISAEETAGAPAVGTHAPPERSRARRWLRRLAAAAAVLVVAVTVFSFAYNAATAGRARPPAGLTYVRTGDLMTRYRVWGSGGSPIVLVHGAAESADTWARLAPLLARDHRVYAIDLDGAGYTTRRGPYTVDHQTRQLLAFLDAMRLDRPVLAGHSAGAAIVAEAVLRAPTRAGGLLLLDGDALAGGAGPPSFVHHLVIPPYRTTLLRMVVRSDRLIRTIYSSQCGPACPRLDAAGLDVWRRPYEVAGAEAGVWGMLRYGVAGLPASRLALLRGVNLPKAVVYGAEDHVFAKTSAADTARRIGAPPPTLIPGARHLTMISSPDQVARAVEALAAQRRP</sequence>
<feature type="transmembrane region" description="Helical" evidence="1">
    <location>
        <begin position="31"/>
        <end position="49"/>
    </location>
</feature>
<feature type="domain" description="AB hydrolase-1" evidence="2">
    <location>
        <begin position="85"/>
        <end position="327"/>
    </location>
</feature>
<dbReference type="GO" id="GO:0003824">
    <property type="term" value="F:catalytic activity"/>
    <property type="evidence" value="ECO:0007669"/>
    <property type="project" value="UniProtKB-ARBA"/>
</dbReference>
<reference evidence="3" key="1">
    <citation type="submission" date="2023-03" db="EMBL/GenBank/DDBJ databases">
        <title>Actinoallomurus iriomotensis NBRC 103684.</title>
        <authorList>
            <person name="Ichikawa N."/>
            <person name="Sato H."/>
            <person name="Tonouchi N."/>
        </authorList>
    </citation>
    <scope>NUCLEOTIDE SEQUENCE</scope>
    <source>
        <strain evidence="3">NBRC 103684</strain>
    </source>
</reference>
<evidence type="ECO:0000313" key="3">
    <source>
        <dbReference type="EMBL" id="GLY87226.1"/>
    </source>
</evidence>
<evidence type="ECO:0000256" key="1">
    <source>
        <dbReference type="SAM" id="Phobius"/>
    </source>
</evidence>
<keyword evidence="4" id="KW-1185">Reference proteome</keyword>
<evidence type="ECO:0000259" key="2">
    <source>
        <dbReference type="Pfam" id="PF12697"/>
    </source>
</evidence>
<keyword evidence="1" id="KW-0812">Transmembrane</keyword>
<dbReference type="PRINTS" id="PR00111">
    <property type="entry name" value="ABHYDROLASE"/>
</dbReference>
<gene>
    <name evidence="3" type="ORF">Airi02_051550</name>
</gene>
<keyword evidence="1" id="KW-0472">Membrane</keyword>
<evidence type="ECO:0000313" key="4">
    <source>
        <dbReference type="Proteomes" id="UP001165074"/>
    </source>
</evidence>
<dbReference type="InterPro" id="IPR029058">
    <property type="entry name" value="AB_hydrolase_fold"/>
</dbReference>
<dbReference type="PANTHER" id="PTHR43689">
    <property type="entry name" value="HYDROLASE"/>
    <property type="match status" value="1"/>
</dbReference>
<dbReference type="Pfam" id="PF12697">
    <property type="entry name" value="Abhydrolase_6"/>
    <property type="match status" value="1"/>
</dbReference>
<accession>A0A9W6S4U5</accession>
<dbReference type="EMBL" id="BSTK01000007">
    <property type="protein sequence ID" value="GLY87226.1"/>
    <property type="molecule type" value="Genomic_DNA"/>
</dbReference>
<organism evidence="3 4">
    <name type="scientific">Actinoallomurus iriomotensis</name>
    <dbReference type="NCBI Taxonomy" id="478107"/>
    <lineage>
        <taxon>Bacteria</taxon>
        <taxon>Bacillati</taxon>
        <taxon>Actinomycetota</taxon>
        <taxon>Actinomycetes</taxon>
        <taxon>Streptosporangiales</taxon>
        <taxon>Thermomonosporaceae</taxon>
        <taxon>Actinoallomurus</taxon>
    </lineage>
</organism>
<protein>
    <submittedName>
        <fullName evidence="3">Dihydrolipoamide acetyltransferase</fullName>
    </submittedName>
</protein>
<dbReference type="SUPFAM" id="SSF53474">
    <property type="entry name" value="alpha/beta-Hydrolases"/>
    <property type="match status" value="1"/>
</dbReference>
<dbReference type="InterPro" id="IPR000073">
    <property type="entry name" value="AB_hydrolase_1"/>
</dbReference>
<dbReference type="PANTHER" id="PTHR43689:SF8">
    <property type="entry name" value="ALPHA_BETA-HYDROLASES SUPERFAMILY PROTEIN"/>
    <property type="match status" value="1"/>
</dbReference>
<name>A0A9W6S4U5_9ACTN</name>
<dbReference type="AlphaFoldDB" id="A0A9W6S4U5"/>
<comment type="caution">
    <text evidence="3">The sequence shown here is derived from an EMBL/GenBank/DDBJ whole genome shotgun (WGS) entry which is preliminary data.</text>
</comment>
<dbReference type="Gene3D" id="3.40.50.1820">
    <property type="entry name" value="alpha/beta hydrolase"/>
    <property type="match status" value="1"/>
</dbReference>
<proteinExistence type="predicted"/>
<keyword evidence="1" id="KW-1133">Transmembrane helix</keyword>
<dbReference type="RefSeq" id="WP_285576114.1">
    <property type="nucleotide sequence ID" value="NZ_BSTK01000007.1"/>
</dbReference>